<evidence type="ECO:0000259" key="3">
    <source>
        <dbReference type="PROSITE" id="PS50846"/>
    </source>
</evidence>
<protein>
    <recommendedName>
        <fullName evidence="1">Copper chaperone CopZ</fullName>
    </recommendedName>
</protein>
<dbReference type="InterPro" id="IPR006121">
    <property type="entry name" value="HMA_dom"/>
</dbReference>
<feature type="domain" description="HMA" evidence="3">
    <location>
        <begin position="16"/>
        <end position="81"/>
    </location>
</feature>
<dbReference type="FunFam" id="3.30.70.100:FF:000001">
    <property type="entry name" value="ATPase copper transporting beta"/>
    <property type="match status" value="1"/>
</dbReference>
<reference evidence="4" key="1">
    <citation type="submission" date="2012-11" db="EMBL/GenBank/DDBJ databases">
        <title>Dependencies among metagenomic species, viruses, plasmids and units of genetic variation.</title>
        <authorList>
            <person name="Nielsen H.B."/>
            <person name="Almeida M."/>
            <person name="Juncker A.S."/>
            <person name="Rasmussen S."/>
            <person name="Li J."/>
            <person name="Sunagawa S."/>
            <person name="Plichta D."/>
            <person name="Gautier L."/>
            <person name="Le Chatelier E."/>
            <person name="Peletier E."/>
            <person name="Bonde I."/>
            <person name="Nielsen T."/>
            <person name="Manichanh C."/>
            <person name="Arumugam M."/>
            <person name="Batto J."/>
            <person name="Santos M.B.Q.D."/>
            <person name="Blom N."/>
            <person name="Borruel N."/>
            <person name="Burgdorf K.S."/>
            <person name="Boumezbeur F."/>
            <person name="Casellas F."/>
            <person name="Dore J."/>
            <person name="Guarner F."/>
            <person name="Hansen T."/>
            <person name="Hildebrand F."/>
            <person name="Kaas R.S."/>
            <person name="Kennedy S."/>
            <person name="Kristiansen K."/>
            <person name="Kultima J.R."/>
            <person name="Leonard P."/>
            <person name="Levenez F."/>
            <person name="Lund O."/>
            <person name="Moumen B."/>
            <person name="Le Paslier D."/>
            <person name="Pons N."/>
            <person name="Pedersen O."/>
            <person name="Prifti E."/>
            <person name="Qin J."/>
            <person name="Raes J."/>
            <person name="Tap J."/>
            <person name="Tims S."/>
            <person name="Ussery D.W."/>
            <person name="Yamada T."/>
            <person name="MetaHit consortium"/>
            <person name="Renault P."/>
            <person name="Sicheritz-Ponten T."/>
            <person name="Bork P."/>
            <person name="Wang J."/>
            <person name="Brunak S."/>
            <person name="Ehrlich S.D."/>
        </authorList>
    </citation>
    <scope>NUCLEOTIDE SEQUENCE [LARGE SCALE GENOMIC DNA]</scope>
</reference>
<keyword evidence="2" id="KW-0479">Metal-binding</keyword>
<sequence length="90" mass="9722">MGFFSNLFHHDDVSGTKKYVSISGMVCQNCVNHATQALEAVPGVKKAKVNLMRGEAEVIVDDSVKDEDLLKAVVNAGYAVTDISLQPKNN</sequence>
<dbReference type="GO" id="GO:0046872">
    <property type="term" value="F:metal ion binding"/>
    <property type="evidence" value="ECO:0007669"/>
    <property type="project" value="UniProtKB-KW"/>
</dbReference>
<dbReference type="PANTHER" id="PTHR46594:SF4">
    <property type="entry name" value="P-TYPE CATION-TRANSPORTING ATPASE"/>
    <property type="match status" value="1"/>
</dbReference>
<comment type="caution">
    <text evidence="4">The sequence shown here is derived from an EMBL/GenBank/DDBJ whole genome shotgun (WGS) entry which is preliminary data.</text>
</comment>
<evidence type="ECO:0000313" key="4">
    <source>
        <dbReference type="EMBL" id="CDF05799.1"/>
    </source>
</evidence>
<dbReference type="SUPFAM" id="SSF55008">
    <property type="entry name" value="HMA, heavy metal-associated domain"/>
    <property type="match status" value="1"/>
</dbReference>
<gene>
    <name evidence="4" type="ORF">BN715_00150</name>
</gene>
<organism evidence="4 5">
    <name type="scientific">Megasphaera elsdenii CAG:570</name>
    <dbReference type="NCBI Taxonomy" id="1263087"/>
    <lineage>
        <taxon>Bacteria</taxon>
        <taxon>Bacillati</taxon>
        <taxon>Bacillota</taxon>
        <taxon>Negativicutes</taxon>
        <taxon>Veillonellales</taxon>
        <taxon>Veillonellaceae</taxon>
        <taxon>Megasphaera</taxon>
    </lineage>
</organism>
<evidence type="ECO:0000256" key="1">
    <source>
        <dbReference type="ARBA" id="ARBA00015313"/>
    </source>
</evidence>
<proteinExistence type="predicted"/>
<dbReference type="CDD" id="cd00371">
    <property type="entry name" value="HMA"/>
    <property type="match status" value="1"/>
</dbReference>
<dbReference type="EMBL" id="CBKE010000357">
    <property type="protein sequence ID" value="CDF05799.1"/>
    <property type="molecule type" value="Genomic_DNA"/>
</dbReference>
<dbReference type="Pfam" id="PF00403">
    <property type="entry name" value="HMA"/>
    <property type="match status" value="1"/>
</dbReference>
<evidence type="ECO:0000313" key="5">
    <source>
        <dbReference type="Proteomes" id="UP000017908"/>
    </source>
</evidence>
<dbReference type="Proteomes" id="UP000017908">
    <property type="component" value="Unassembled WGS sequence"/>
</dbReference>
<name>R7MXC4_MEGEL</name>
<dbReference type="PROSITE" id="PS50846">
    <property type="entry name" value="HMA_2"/>
    <property type="match status" value="1"/>
</dbReference>
<dbReference type="AlphaFoldDB" id="R7MXC4"/>
<accession>R7MXC4</accession>
<dbReference type="Gene3D" id="3.30.70.100">
    <property type="match status" value="1"/>
</dbReference>
<dbReference type="PANTHER" id="PTHR46594">
    <property type="entry name" value="P-TYPE CATION-TRANSPORTING ATPASE"/>
    <property type="match status" value="1"/>
</dbReference>
<dbReference type="InterPro" id="IPR036163">
    <property type="entry name" value="HMA_dom_sf"/>
</dbReference>
<evidence type="ECO:0000256" key="2">
    <source>
        <dbReference type="ARBA" id="ARBA00022723"/>
    </source>
</evidence>